<protein>
    <submittedName>
        <fullName evidence="2">Uncharacterized protein</fullName>
    </submittedName>
</protein>
<accession>A0A6A3CMX9</accession>
<feature type="compositionally biased region" description="Polar residues" evidence="1">
    <location>
        <begin position="429"/>
        <end position="442"/>
    </location>
</feature>
<evidence type="ECO:0000313" key="2">
    <source>
        <dbReference type="EMBL" id="KAE8728429.1"/>
    </source>
</evidence>
<sequence>MSTKKIGLQTTANFNFTAKDIGLQTTHVQLHDEGTAGFQQTTSQFLSQFQLHNEGYWTLDNVSSTSRRRDRWLSTNNFSISEPISTSQRRILDSRQRMFNFTTKGPLVVNKQLLNFRANFNFTTKDIGLQTTQVQLHDEGTAGCQQTTSQFLSQFQLHNEGYWTPDNARYWTQDNASSTSRRRDRWLSINNFQLHDGGYWTRNNATYLDFNFTTKDIQRDKAICQRPPSSITLSSEYNLSREGLSANQRPSSSTTLSSKAYYLQYNLSREGLSVNQRPSGSTTLSSKAYHLQYNLSLEGLSANKRPLNSTTLSSKAYPLQHNLSREGLSANRRPSSSITLSTEANQLPFLLWFDPIFRCSWSLTEAVAFHSHPATVSILDDRLWSLVTMFDRKLRTLSPRRRVAQTPPRETSPEPTSPPSASSFFPTRITASTLQPSTAHSP</sequence>
<comment type="caution">
    <text evidence="2">The sequence shown here is derived from an EMBL/GenBank/DDBJ whole genome shotgun (WGS) entry which is preliminary data.</text>
</comment>
<proteinExistence type="predicted"/>
<organism evidence="2 3">
    <name type="scientific">Hibiscus syriacus</name>
    <name type="common">Rose of Sharon</name>
    <dbReference type="NCBI Taxonomy" id="106335"/>
    <lineage>
        <taxon>Eukaryota</taxon>
        <taxon>Viridiplantae</taxon>
        <taxon>Streptophyta</taxon>
        <taxon>Embryophyta</taxon>
        <taxon>Tracheophyta</taxon>
        <taxon>Spermatophyta</taxon>
        <taxon>Magnoliopsida</taxon>
        <taxon>eudicotyledons</taxon>
        <taxon>Gunneridae</taxon>
        <taxon>Pentapetalae</taxon>
        <taxon>rosids</taxon>
        <taxon>malvids</taxon>
        <taxon>Malvales</taxon>
        <taxon>Malvaceae</taxon>
        <taxon>Malvoideae</taxon>
        <taxon>Hibiscus</taxon>
    </lineage>
</organism>
<name>A0A6A3CMX9_HIBSY</name>
<dbReference type="EMBL" id="VEPZ02000263">
    <property type="protein sequence ID" value="KAE8728429.1"/>
    <property type="molecule type" value="Genomic_DNA"/>
</dbReference>
<reference evidence="2" key="1">
    <citation type="submission" date="2019-09" db="EMBL/GenBank/DDBJ databases">
        <title>Draft genome information of white flower Hibiscus syriacus.</title>
        <authorList>
            <person name="Kim Y.-M."/>
        </authorList>
    </citation>
    <scope>NUCLEOTIDE SEQUENCE [LARGE SCALE GENOMIC DNA]</scope>
    <source>
        <strain evidence="2">YM2019G1</strain>
    </source>
</reference>
<dbReference type="AlphaFoldDB" id="A0A6A3CMX9"/>
<feature type="region of interest" description="Disordered" evidence="1">
    <location>
        <begin position="398"/>
        <end position="442"/>
    </location>
</feature>
<evidence type="ECO:0000313" key="3">
    <source>
        <dbReference type="Proteomes" id="UP000436088"/>
    </source>
</evidence>
<keyword evidence="3" id="KW-1185">Reference proteome</keyword>
<dbReference type="Proteomes" id="UP000436088">
    <property type="component" value="Unassembled WGS sequence"/>
</dbReference>
<feature type="compositionally biased region" description="Low complexity" evidence="1">
    <location>
        <begin position="419"/>
        <end position="428"/>
    </location>
</feature>
<evidence type="ECO:0000256" key="1">
    <source>
        <dbReference type="SAM" id="MobiDB-lite"/>
    </source>
</evidence>
<gene>
    <name evidence="2" type="ORF">F3Y22_tig00004378pilonHSYRG00007</name>
</gene>